<accession>A0A0G1PXL6</accession>
<dbReference type="Proteomes" id="UP000034329">
    <property type="component" value="Unassembled WGS sequence"/>
</dbReference>
<protein>
    <recommendedName>
        <fullName evidence="4">Anti-sigma factor</fullName>
    </recommendedName>
</protein>
<keyword evidence="1" id="KW-0472">Membrane</keyword>
<gene>
    <name evidence="2" type="ORF">UX13_C0018G0002</name>
</gene>
<keyword evidence="1" id="KW-1133">Transmembrane helix</keyword>
<proteinExistence type="predicted"/>
<organism evidence="2 3">
    <name type="scientific">Candidatus Woesebacteria bacterium GW2011_GWB1_45_5</name>
    <dbReference type="NCBI Taxonomy" id="1618581"/>
    <lineage>
        <taxon>Bacteria</taxon>
        <taxon>Candidatus Woeseibacteriota</taxon>
    </lineage>
</organism>
<reference evidence="2 3" key="1">
    <citation type="journal article" date="2015" name="Nature">
        <title>rRNA introns, odd ribosomes, and small enigmatic genomes across a large radiation of phyla.</title>
        <authorList>
            <person name="Brown C.T."/>
            <person name="Hug L.A."/>
            <person name="Thomas B.C."/>
            <person name="Sharon I."/>
            <person name="Castelle C.J."/>
            <person name="Singh A."/>
            <person name="Wilkins M.J."/>
            <person name="Williams K.H."/>
            <person name="Banfield J.F."/>
        </authorList>
    </citation>
    <scope>NUCLEOTIDE SEQUENCE [LARGE SCALE GENOMIC DNA]</scope>
</reference>
<keyword evidence="1" id="KW-0812">Transmembrane</keyword>
<feature type="transmembrane region" description="Helical" evidence="1">
    <location>
        <begin position="6"/>
        <end position="23"/>
    </location>
</feature>
<evidence type="ECO:0000313" key="3">
    <source>
        <dbReference type="Proteomes" id="UP000034329"/>
    </source>
</evidence>
<evidence type="ECO:0008006" key="4">
    <source>
        <dbReference type="Google" id="ProtNLM"/>
    </source>
</evidence>
<dbReference type="EMBL" id="LCLA01000018">
    <property type="protein sequence ID" value="KKU10168.1"/>
    <property type="molecule type" value="Genomic_DNA"/>
</dbReference>
<dbReference type="AlphaFoldDB" id="A0A0G1PXL6"/>
<comment type="caution">
    <text evidence="2">The sequence shown here is derived from an EMBL/GenBank/DDBJ whole genome shotgun (WGS) entry which is preliminary data.</text>
</comment>
<name>A0A0G1PXL6_9BACT</name>
<evidence type="ECO:0000313" key="2">
    <source>
        <dbReference type="EMBL" id="KKU10168.1"/>
    </source>
</evidence>
<sequence length="144" mass="15636">MRTRDVVVGLVILIVLVTTAVVYKKAKTDKLQDLPLSTSGIEQKISNTFNGFTIPVDADKAELKDVSGEDGFGIATRTEILADLAEPESGFYQAWLEKDGKRVLLGAMRIAKGGYITEYNGANYPGYDKVIVTLGEESVLEGSF</sequence>
<evidence type="ECO:0000256" key="1">
    <source>
        <dbReference type="SAM" id="Phobius"/>
    </source>
</evidence>